<keyword evidence="1" id="KW-1133">Transmembrane helix</keyword>
<evidence type="ECO:0000313" key="2">
    <source>
        <dbReference type="EMBL" id="KKN41221.1"/>
    </source>
</evidence>
<comment type="caution">
    <text evidence="2">The sequence shown here is derived from an EMBL/GenBank/DDBJ whole genome shotgun (WGS) entry which is preliminary data.</text>
</comment>
<keyword evidence="1" id="KW-0472">Membrane</keyword>
<sequence length="128" mass="14160">MKDIVNPAIIIYLPLEDGIFGNTPPGFNISITEVNLDSTWYTIQGNVTQYPLTGTIGTIDQDAWNAALEGQITIIFYAQDRAGNIGTETVIVIKRIPSQPSIPGYNMYLLYSIVFIGLIITLQKKHKS</sequence>
<dbReference type="EMBL" id="LAZR01001661">
    <property type="protein sequence ID" value="KKN41221.1"/>
    <property type="molecule type" value="Genomic_DNA"/>
</dbReference>
<reference evidence="2" key="1">
    <citation type="journal article" date="2015" name="Nature">
        <title>Complex archaea that bridge the gap between prokaryotes and eukaryotes.</title>
        <authorList>
            <person name="Spang A."/>
            <person name="Saw J.H."/>
            <person name="Jorgensen S.L."/>
            <person name="Zaremba-Niedzwiedzka K."/>
            <person name="Martijn J."/>
            <person name="Lind A.E."/>
            <person name="van Eijk R."/>
            <person name="Schleper C."/>
            <person name="Guy L."/>
            <person name="Ettema T.J."/>
        </authorList>
    </citation>
    <scope>NUCLEOTIDE SEQUENCE</scope>
</reference>
<accession>A0A0F9SWD0</accession>
<dbReference type="AlphaFoldDB" id="A0A0F9SWD0"/>
<evidence type="ECO:0008006" key="3">
    <source>
        <dbReference type="Google" id="ProtNLM"/>
    </source>
</evidence>
<keyword evidence="1" id="KW-0812">Transmembrane</keyword>
<dbReference type="NCBIfam" id="NF033507">
    <property type="entry name" value="Loki-CTERM"/>
    <property type="match status" value="1"/>
</dbReference>
<evidence type="ECO:0000256" key="1">
    <source>
        <dbReference type="SAM" id="Phobius"/>
    </source>
</evidence>
<name>A0A0F9SWD0_9ZZZZ</name>
<feature type="transmembrane region" description="Helical" evidence="1">
    <location>
        <begin position="105"/>
        <end position="122"/>
    </location>
</feature>
<gene>
    <name evidence="2" type="ORF">LCGC14_0725400</name>
</gene>
<organism evidence="2">
    <name type="scientific">marine sediment metagenome</name>
    <dbReference type="NCBI Taxonomy" id="412755"/>
    <lineage>
        <taxon>unclassified sequences</taxon>
        <taxon>metagenomes</taxon>
        <taxon>ecological metagenomes</taxon>
    </lineage>
</organism>
<proteinExistence type="predicted"/>
<protein>
    <recommendedName>
        <fullName evidence="3">Bacterial Ig-like domain-containing protein</fullName>
    </recommendedName>
</protein>